<dbReference type="InterPro" id="IPR033985">
    <property type="entry name" value="SusD-like_N"/>
</dbReference>
<dbReference type="Proteomes" id="UP000290545">
    <property type="component" value="Unassembled WGS sequence"/>
</dbReference>
<dbReference type="SUPFAM" id="SSF48452">
    <property type="entry name" value="TPR-like"/>
    <property type="match status" value="1"/>
</dbReference>
<dbReference type="PROSITE" id="PS51257">
    <property type="entry name" value="PROKAR_LIPOPROTEIN"/>
    <property type="match status" value="1"/>
</dbReference>
<proteinExistence type="predicted"/>
<dbReference type="Gene3D" id="1.25.40.390">
    <property type="match status" value="1"/>
</dbReference>
<evidence type="ECO:0000259" key="1">
    <source>
        <dbReference type="Pfam" id="PF14322"/>
    </source>
</evidence>
<dbReference type="AlphaFoldDB" id="A0A4Q1D608"/>
<comment type="caution">
    <text evidence="2">The sequence shown here is derived from an EMBL/GenBank/DDBJ whole genome shotgun (WGS) entry which is preliminary data.</text>
</comment>
<keyword evidence="3" id="KW-1185">Reference proteome</keyword>
<dbReference type="RefSeq" id="WP_129004026.1">
    <property type="nucleotide sequence ID" value="NZ_SDHZ01000002.1"/>
</dbReference>
<gene>
    <name evidence="2" type="ORF">ESB13_13210</name>
</gene>
<feature type="domain" description="SusD-like N-terminal" evidence="1">
    <location>
        <begin position="21"/>
        <end position="223"/>
    </location>
</feature>
<sequence length="454" mass="50830">MQLQKYLILLVVVLAGSGCSKFLDKKPRSDIVEPASLSDVRAMLEIETHGVTPALPILSADEYYYRSYANLLQVTGTERNSYLWEKDVFAGETVRQDWQYPYIGIFYANNAMEAMEKMDSASTPAGKVLRGWALFLRAHNMYNLVKCFAKIYDKNTASTDPGIPIKLKAAIDDIQPRASVQAVYDQILKDLLEARTLLPTTLPANRNQPSVMATDALLARIGLTMQDYTMAERYADSCLSRYNKLIDYNGVSTSSAQPFVMNNDETLFATTAVLAYSADKVLTNTFISIDTVLLKMYNTNDIRGSVYYGKTGQYAILKRGYYGPSTFYPFTGIATDEVYLIKAECAARREAVDVCLSYLNQLLVKRYRQNTFTPLTASGGSAALLLTLAERRKELVWRGLRWDDLARLNKEGAEITLKRVVDGTTYTLAPNSPRYVFNIPADEIALSGIAQNER</sequence>
<organism evidence="2 3">
    <name type="scientific">Filimonas effusa</name>
    <dbReference type="NCBI Taxonomy" id="2508721"/>
    <lineage>
        <taxon>Bacteria</taxon>
        <taxon>Pseudomonadati</taxon>
        <taxon>Bacteroidota</taxon>
        <taxon>Chitinophagia</taxon>
        <taxon>Chitinophagales</taxon>
        <taxon>Chitinophagaceae</taxon>
        <taxon>Filimonas</taxon>
    </lineage>
</organism>
<protein>
    <submittedName>
        <fullName evidence="2">RagB/SusD family nutrient uptake outer membrane protein</fullName>
    </submittedName>
</protein>
<dbReference type="Pfam" id="PF14322">
    <property type="entry name" value="SusD-like_3"/>
    <property type="match status" value="1"/>
</dbReference>
<evidence type="ECO:0000313" key="3">
    <source>
        <dbReference type="Proteomes" id="UP000290545"/>
    </source>
</evidence>
<accession>A0A4Q1D608</accession>
<name>A0A4Q1D608_9BACT</name>
<dbReference type="InterPro" id="IPR011990">
    <property type="entry name" value="TPR-like_helical_dom_sf"/>
</dbReference>
<dbReference type="EMBL" id="SDHZ01000002">
    <property type="protein sequence ID" value="RXK83077.1"/>
    <property type="molecule type" value="Genomic_DNA"/>
</dbReference>
<evidence type="ECO:0000313" key="2">
    <source>
        <dbReference type="EMBL" id="RXK83077.1"/>
    </source>
</evidence>
<reference evidence="2 3" key="1">
    <citation type="submission" date="2019-01" db="EMBL/GenBank/DDBJ databases">
        <title>Filimonas sp. strain TTM-71.</title>
        <authorList>
            <person name="Chen W.-M."/>
        </authorList>
    </citation>
    <scope>NUCLEOTIDE SEQUENCE [LARGE SCALE GENOMIC DNA]</scope>
    <source>
        <strain evidence="2 3">TTM-71</strain>
    </source>
</reference>
<dbReference type="OrthoDB" id="653598at2"/>